<dbReference type="Pfam" id="PF25583">
    <property type="entry name" value="WCX"/>
    <property type="match status" value="1"/>
</dbReference>
<feature type="domain" description="WCX" evidence="3">
    <location>
        <begin position="221"/>
        <end position="294"/>
    </location>
</feature>
<sequence>MKQYNADTNQSHDKALLRNLSILYKLMLGNIMTPQDLADEYSVSLRTIQRDIKRLREIIPIKKEANFISLEYYDINHIHRKYIADFAVFNGLRSLYPQLDNEIPNIINRETQVAYMIKNQAFEDTTQQYDKFDTIRIAILEHNFLSFCYKNKTRKVKPYKLINIQGIWYLLADENNTLKHFVLTKISNDEICEEKFQIRKDIVEEIAKSNLKWFSNKTFMVKLHIANEAREYFMRKEILANKTIISEGKHGIIVSTQIAFEDEILNLVKAWIPYIQILAPHSLRDKLHTILQEYLAQNI</sequence>
<dbReference type="Gene3D" id="1.10.10.10">
    <property type="entry name" value="Winged helix-like DNA-binding domain superfamily/Winged helix DNA-binding domain"/>
    <property type="match status" value="1"/>
</dbReference>
<reference evidence="4 5" key="1">
    <citation type="submission" date="2018-04" db="EMBL/GenBank/DDBJ databases">
        <title>Novel Campyloabacter and Helicobacter Species and Strains.</title>
        <authorList>
            <person name="Mannion A.J."/>
            <person name="Shen Z."/>
            <person name="Fox J.G."/>
        </authorList>
    </citation>
    <scope>NUCLEOTIDE SEQUENCE [LARGE SCALE GENOMIC DNA]</scope>
    <source>
        <strain evidence="4 5">MIT 17-337</strain>
    </source>
</reference>
<dbReference type="OrthoDB" id="6521217at2"/>
<evidence type="ECO:0000313" key="4">
    <source>
        <dbReference type="EMBL" id="RDU67112.1"/>
    </source>
</evidence>
<dbReference type="InterPro" id="IPR036390">
    <property type="entry name" value="WH_DNA-bd_sf"/>
</dbReference>
<dbReference type="Pfam" id="PF13280">
    <property type="entry name" value="WYL"/>
    <property type="match status" value="1"/>
</dbReference>
<dbReference type="SUPFAM" id="SSF46785">
    <property type="entry name" value="Winged helix' DNA-binding domain"/>
    <property type="match status" value="1"/>
</dbReference>
<name>A0A3D8IPG9_9HELI</name>
<organism evidence="4 5">
    <name type="scientific">Helicobacter didelphidarum</name>
    <dbReference type="NCBI Taxonomy" id="2040648"/>
    <lineage>
        <taxon>Bacteria</taxon>
        <taxon>Pseudomonadati</taxon>
        <taxon>Campylobacterota</taxon>
        <taxon>Epsilonproteobacteria</taxon>
        <taxon>Campylobacterales</taxon>
        <taxon>Helicobacteraceae</taxon>
        <taxon>Helicobacter</taxon>
    </lineage>
</organism>
<gene>
    <name evidence="4" type="ORF">CQA53_02340</name>
</gene>
<dbReference type="Proteomes" id="UP000256379">
    <property type="component" value="Unassembled WGS sequence"/>
</dbReference>
<evidence type="ECO:0000259" key="1">
    <source>
        <dbReference type="Pfam" id="PF08279"/>
    </source>
</evidence>
<evidence type="ECO:0000259" key="3">
    <source>
        <dbReference type="Pfam" id="PF25583"/>
    </source>
</evidence>
<feature type="domain" description="Helix-turn-helix type 11" evidence="1">
    <location>
        <begin position="20"/>
        <end position="66"/>
    </location>
</feature>
<proteinExistence type="predicted"/>
<evidence type="ECO:0000313" key="5">
    <source>
        <dbReference type="Proteomes" id="UP000256379"/>
    </source>
</evidence>
<dbReference type="InterPro" id="IPR013196">
    <property type="entry name" value="HTH_11"/>
</dbReference>
<dbReference type="InterPro" id="IPR026881">
    <property type="entry name" value="WYL_dom"/>
</dbReference>
<accession>A0A3D8IPG9</accession>
<feature type="domain" description="WYL" evidence="2">
    <location>
        <begin position="131"/>
        <end position="188"/>
    </location>
</feature>
<dbReference type="InterPro" id="IPR057727">
    <property type="entry name" value="WCX_dom"/>
</dbReference>
<dbReference type="PANTHER" id="PTHR34580:SF1">
    <property type="entry name" value="PROTEIN PAFC"/>
    <property type="match status" value="1"/>
</dbReference>
<keyword evidence="5" id="KW-1185">Reference proteome</keyword>
<dbReference type="PROSITE" id="PS52050">
    <property type="entry name" value="WYL"/>
    <property type="match status" value="1"/>
</dbReference>
<protein>
    <submittedName>
        <fullName evidence="4">Transcriptional regulator</fullName>
    </submittedName>
</protein>
<dbReference type="InterPro" id="IPR051534">
    <property type="entry name" value="CBASS_pafABC_assoc_protein"/>
</dbReference>
<dbReference type="Pfam" id="PF08279">
    <property type="entry name" value="HTH_11"/>
    <property type="match status" value="1"/>
</dbReference>
<dbReference type="InterPro" id="IPR036388">
    <property type="entry name" value="WH-like_DNA-bd_sf"/>
</dbReference>
<dbReference type="AlphaFoldDB" id="A0A3D8IPG9"/>
<evidence type="ECO:0000259" key="2">
    <source>
        <dbReference type="Pfam" id="PF13280"/>
    </source>
</evidence>
<dbReference type="EMBL" id="NXLQ01000002">
    <property type="protein sequence ID" value="RDU67112.1"/>
    <property type="molecule type" value="Genomic_DNA"/>
</dbReference>
<dbReference type="PANTHER" id="PTHR34580">
    <property type="match status" value="1"/>
</dbReference>
<comment type="caution">
    <text evidence="4">The sequence shown here is derived from an EMBL/GenBank/DDBJ whole genome shotgun (WGS) entry which is preliminary data.</text>
</comment>
<dbReference type="RefSeq" id="WP_115542409.1">
    <property type="nucleotide sequence ID" value="NZ_NXLQ01000002.1"/>
</dbReference>